<evidence type="ECO:0000259" key="1">
    <source>
        <dbReference type="Pfam" id="PF00144"/>
    </source>
</evidence>
<comment type="caution">
    <text evidence="2">The sequence shown here is derived from an EMBL/GenBank/DDBJ whole genome shotgun (WGS) entry which is preliminary data.</text>
</comment>
<dbReference type="Pfam" id="PF00144">
    <property type="entry name" value="Beta-lactamase"/>
    <property type="match status" value="1"/>
</dbReference>
<dbReference type="Proteomes" id="UP000051307">
    <property type="component" value="Unassembled WGS sequence"/>
</dbReference>
<name>A0A0R1VGN0_9LACO</name>
<protein>
    <submittedName>
        <fullName evidence="2">Penicillin binding protein</fullName>
    </submittedName>
</protein>
<dbReference type="PANTHER" id="PTHR46825">
    <property type="entry name" value="D-ALANYL-D-ALANINE-CARBOXYPEPTIDASE/ENDOPEPTIDASE AMPH"/>
    <property type="match status" value="1"/>
</dbReference>
<dbReference type="InterPro" id="IPR001466">
    <property type="entry name" value="Beta-lactam-related"/>
</dbReference>
<dbReference type="PANTHER" id="PTHR46825:SF9">
    <property type="entry name" value="BETA-LACTAMASE-RELATED DOMAIN-CONTAINING PROTEIN"/>
    <property type="match status" value="1"/>
</dbReference>
<dbReference type="SUPFAM" id="SSF56601">
    <property type="entry name" value="beta-lactamase/transpeptidase-like"/>
    <property type="match status" value="1"/>
</dbReference>
<dbReference type="InterPro" id="IPR012338">
    <property type="entry name" value="Beta-lactam/transpept-like"/>
</dbReference>
<proteinExistence type="predicted"/>
<dbReference type="PATRIC" id="fig|1423767.3.peg.1948"/>
<evidence type="ECO:0000313" key="3">
    <source>
        <dbReference type="Proteomes" id="UP000051307"/>
    </source>
</evidence>
<dbReference type="eggNOG" id="COG1680">
    <property type="taxonomic scope" value="Bacteria"/>
</dbReference>
<dbReference type="EMBL" id="AZFU01000044">
    <property type="protein sequence ID" value="KRM02278.1"/>
    <property type="molecule type" value="Genomic_DNA"/>
</dbReference>
<dbReference type="AlphaFoldDB" id="A0A0R1VGN0"/>
<reference evidence="2 3" key="1">
    <citation type="journal article" date="2015" name="Genome Announc.">
        <title>Expanding the biotechnology potential of lactobacilli through comparative genomics of 213 strains and associated genera.</title>
        <authorList>
            <person name="Sun Z."/>
            <person name="Harris H.M."/>
            <person name="McCann A."/>
            <person name="Guo C."/>
            <person name="Argimon S."/>
            <person name="Zhang W."/>
            <person name="Yang X."/>
            <person name="Jeffery I.B."/>
            <person name="Cooney J.C."/>
            <person name="Kagawa T.F."/>
            <person name="Liu W."/>
            <person name="Song Y."/>
            <person name="Salvetti E."/>
            <person name="Wrobel A."/>
            <person name="Rasinkangas P."/>
            <person name="Parkhill J."/>
            <person name="Rea M.C."/>
            <person name="O'Sullivan O."/>
            <person name="Ritari J."/>
            <person name="Douillard F.P."/>
            <person name="Paul Ross R."/>
            <person name="Yang R."/>
            <person name="Briner A.E."/>
            <person name="Felis G.E."/>
            <person name="de Vos W.M."/>
            <person name="Barrangou R."/>
            <person name="Klaenhammer T.R."/>
            <person name="Caufield P.W."/>
            <person name="Cui Y."/>
            <person name="Zhang H."/>
            <person name="O'Toole P.W."/>
        </authorList>
    </citation>
    <scope>NUCLEOTIDE SEQUENCE [LARGE SCALE GENOMIC DNA]</scope>
    <source>
        <strain evidence="2 3">DSM 16761</strain>
    </source>
</reference>
<accession>A0A0R1VGN0</accession>
<feature type="domain" description="Beta-lactamase-related" evidence="1">
    <location>
        <begin position="43"/>
        <end position="349"/>
    </location>
</feature>
<gene>
    <name evidence="2" type="ORF">FC59_GL001880</name>
</gene>
<dbReference type="Gene3D" id="3.40.710.10">
    <property type="entry name" value="DD-peptidase/beta-lactamase superfamily"/>
    <property type="match status" value="1"/>
</dbReference>
<organism evidence="2 3">
    <name type="scientific">Lactobacillus kitasatonis DSM 16761 = JCM 1039</name>
    <dbReference type="NCBI Taxonomy" id="1423767"/>
    <lineage>
        <taxon>Bacteria</taxon>
        <taxon>Bacillati</taxon>
        <taxon>Bacillota</taxon>
        <taxon>Bacilli</taxon>
        <taxon>Lactobacillales</taxon>
        <taxon>Lactobacillaceae</taxon>
        <taxon>Lactobacillus</taxon>
    </lineage>
</organism>
<dbReference type="InterPro" id="IPR050491">
    <property type="entry name" value="AmpC-like"/>
</dbReference>
<sequence>MKRALILKHKEQFWLFLTALLIVFCGLFSAQSVKAAYSNKQLRSYAQKTMKKNHLRGSIVIVKNGHRQTVNMGYGYYKRHLKNGSSKLVYPVGSLQKMVTAAMITQLIYKGKLSQNTKISRWYPLLKNSSKITVGQLMTHTSGINVSGTESNHGIRFSENGAINWTVARANLSGNTGLNNFNYNNANYVLLAGIICKVTGKSYAANLKSRIVKPLHLRHTYIYSSIPRSKTDAISYLYRHGKNYRSAAYANANVVSQLPGAGNMFSTAGDYYKIQQGMYNGKILSANQFSYMSHLNSKVNTYSGGFYLKNAGKLKLAYGNFGSTHFVNWMQLTKDNKNGIVMFLNQPYYSKNHIKSVGYGILKRIKSGTFIKR</sequence>
<evidence type="ECO:0000313" key="2">
    <source>
        <dbReference type="EMBL" id="KRM02278.1"/>
    </source>
</evidence>